<protein>
    <submittedName>
        <fullName evidence="1">Uncharacterized protein</fullName>
    </submittedName>
</protein>
<keyword evidence="2" id="KW-1185">Reference proteome</keyword>
<name>A0A4C1VLG0_EUMVA</name>
<dbReference type="AlphaFoldDB" id="A0A4C1VLG0"/>
<dbReference type="EMBL" id="BGZK01000365">
    <property type="protein sequence ID" value="GBP39401.1"/>
    <property type="molecule type" value="Genomic_DNA"/>
</dbReference>
<proteinExistence type="predicted"/>
<comment type="caution">
    <text evidence="1">The sequence shown here is derived from an EMBL/GenBank/DDBJ whole genome shotgun (WGS) entry which is preliminary data.</text>
</comment>
<organism evidence="1 2">
    <name type="scientific">Eumeta variegata</name>
    <name type="common">Bagworm moth</name>
    <name type="synonym">Eumeta japonica</name>
    <dbReference type="NCBI Taxonomy" id="151549"/>
    <lineage>
        <taxon>Eukaryota</taxon>
        <taxon>Metazoa</taxon>
        <taxon>Ecdysozoa</taxon>
        <taxon>Arthropoda</taxon>
        <taxon>Hexapoda</taxon>
        <taxon>Insecta</taxon>
        <taxon>Pterygota</taxon>
        <taxon>Neoptera</taxon>
        <taxon>Endopterygota</taxon>
        <taxon>Lepidoptera</taxon>
        <taxon>Glossata</taxon>
        <taxon>Ditrysia</taxon>
        <taxon>Tineoidea</taxon>
        <taxon>Psychidae</taxon>
        <taxon>Oiketicinae</taxon>
        <taxon>Eumeta</taxon>
    </lineage>
</organism>
<dbReference type="Proteomes" id="UP000299102">
    <property type="component" value="Unassembled WGS sequence"/>
</dbReference>
<sequence>MATLRLRALPSGWKLLLTTVELTHQFFIPVPNRALKFKPFPSCTVACVDGDMFRRERVVLETEMGVRTAMRHFPEIMEHGIKREMFLKLCLVVVDKCRNLNRN</sequence>
<evidence type="ECO:0000313" key="1">
    <source>
        <dbReference type="EMBL" id="GBP39401.1"/>
    </source>
</evidence>
<gene>
    <name evidence="1" type="ORF">EVAR_95853_1</name>
</gene>
<accession>A0A4C1VLG0</accession>
<evidence type="ECO:0000313" key="2">
    <source>
        <dbReference type="Proteomes" id="UP000299102"/>
    </source>
</evidence>
<reference evidence="1 2" key="1">
    <citation type="journal article" date="2019" name="Commun. Biol.">
        <title>The bagworm genome reveals a unique fibroin gene that provides high tensile strength.</title>
        <authorList>
            <person name="Kono N."/>
            <person name="Nakamura H."/>
            <person name="Ohtoshi R."/>
            <person name="Tomita M."/>
            <person name="Numata K."/>
            <person name="Arakawa K."/>
        </authorList>
    </citation>
    <scope>NUCLEOTIDE SEQUENCE [LARGE SCALE GENOMIC DNA]</scope>
</reference>